<feature type="transmembrane region" description="Helical" evidence="7">
    <location>
        <begin position="12"/>
        <end position="34"/>
    </location>
</feature>
<keyword evidence="5" id="KW-0418">Kinase</keyword>
<evidence type="ECO:0000313" key="9">
    <source>
        <dbReference type="EMBL" id="AYB44285.1"/>
    </source>
</evidence>
<dbReference type="AlphaFoldDB" id="A0A385TT48"/>
<dbReference type="Pfam" id="PF02518">
    <property type="entry name" value="HATPase_c"/>
    <property type="match status" value="1"/>
</dbReference>
<dbReference type="SMART" id="SM00304">
    <property type="entry name" value="HAMP"/>
    <property type="match status" value="1"/>
</dbReference>
<organism evidence="9 10">
    <name type="scientific">Paenibacillus lautus</name>
    <name type="common">Bacillus lautus</name>
    <dbReference type="NCBI Taxonomy" id="1401"/>
    <lineage>
        <taxon>Bacteria</taxon>
        <taxon>Bacillati</taxon>
        <taxon>Bacillota</taxon>
        <taxon>Bacilli</taxon>
        <taxon>Bacillales</taxon>
        <taxon>Paenibacillaceae</taxon>
        <taxon>Paenibacillus</taxon>
    </lineage>
</organism>
<dbReference type="Gene3D" id="3.30.565.10">
    <property type="entry name" value="Histidine kinase-like ATPase, C-terminal domain"/>
    <property type="match status" value="1"/>
</dbReference>
<dbReference type="Proteomes" id="UP000266552">
    <property type="component" value="Chromosome"/>
</dbReference>
<keyword evidence="6 7" id="KW-0472">Membrane</keyword>
<dbReference type="Pfam" id="PF06580">
    <property type="entry name" value="His_kinase"/>
    <property type="match status" value="1"/>
</dbReference>
<dbReference type="PROSITE" id="PS50885">
    <property type="entry name" value="HAMP"/>
    <property type="match status" value="1"/>
</dbReference>
<keyword evidence="7" id="KW-1133">Transmembrane helix</keyword>
<proteinExistence type="predicted"/>
<name>A0A385TT48_PAELA</name>
<evidence type="ECO:0000256" key="5">
    <source>
        <dbReference type="ARBA" id="ARBA00022777"/>
    </source>
</evidence>
<feature type="transmembrane region" description="Helical" evidence="7">
    <location>
        <begin position="289"/>
        <end position="313"/>
    </location>
</feature>
<accession>A0A385TT48</accession>
<dbReference type="InterPro" id="IPR036890">
    <property type="entry name" value="HATPase_C_sf"/>
</dbReference>
<evidence type="ECO:0000256" key="6">
    <source>
        <dbReference type="ARBA" id="ARBA00023136"/>
    </source>
</evidence>
<dbReference type="InterPro" id="IPR003594">
    <property type="entry name" value="HATPase_dom"/>
</dbReference>
<evidence type="ECO:0000259" key="8">
    <source>
        <dbReference type="PROSITE" id="PS50885"/>
    </source>
</evidence>
<feature type="domain" description="HAMP" evidence="8">
    <location>
        <begin position="310"/>
        <end position="362"/>
    </location>
</feature>
<dbReference type="Pfam" id="PF00672">
    <property type="entry name" value="HAMP"/>
    <property type="match status" value="1"/>
</dbReference>
<keyword evidence="10" id="KW-1185">Reference proteome</keyword>
<dbReference type="GO" id="GO:0000155">
    <property type="term" value="F:phosphorelay sensor kinase activity"/>
    <property type="evidence" value="ECO:0007669"/>
    <property type="project" value="InterPro"/>
</dbReference>
<evidence type="ECO:0000256" key="3">
    <source>
        <dbReference type="ARBA" id="ARBA00022553"/>
    </source>
</evidence>
<dbReference type="KEGG" id="plw:D5F53_13735"/>
<evidence type="ECO:0000256" key="7">
    <source>
        <dbReference type="SAM" id="Phobius"/>
    </source>
</evidence>
<protein>
    <submittedName>
        <fullName evidence="9">HAMP domain-containing protein</fullName>
    </submittedName>
</protein>
<keyword evidence="7" id="KW-0812">Transmembrane</keyword>
<keyword evidence="4" id="KW-0808">Transferase</keyword>
<dbReference type="GO" id="GO:0005886">
    <property type="term" value="C:plasma membrane"/>
    <property type="evidence" value="ECO:0007669"/>
    <property type="project" value="UniProtKB-SubCell"/>
</dbReference>
<dbReference type="RefSeq" id="WP_119848186.1">
    <property type="nucleotide sequence ID" value="NZ_CP032412.1"/>
</dbReference>
<sequence>MKSIFLLQDSSIFKKIMAAFLAALLPLMAITWMMNEQGADHIRSEISDSILNTTRFYLESLDQEADRISRYLPNYVMDRDLMEVAATGEQMNSYERSYKILDIQHRLDLMKNSSPFIREAKAYIPLIERTVLSNSFETKLNAEEYEAMQPDKKLYTEPFIYWQDRLFITMQYPASKKNPLYVVGVELSTGKIKETLAQIGNSRGGQTVLFNLERGWEINSGSDLELHDLMKQLAFEKQAAKIDEGYDTIHYKNKRFLTVFKYSSLWNSYTVTCIPEEMILGSLQVYRALFWWACALAVCIFLFFTYFIIRLIYRPLLKLVRSFRRMQQNELEPILIDRRKDEFGYLYQAFNDTVKSLKTLIEENYEQQIRNQRSELKRLQSQINPHFLYNCFFVLCRLIKSDSQKEKAYQFCLYIGQYFQFITRHHDDDIPLEMELEHSRTYVEMQSICYGDRIQVLFEAEAQPIEVPRLILQPIIENAYKYALGNMRGTGELWVHSKLQNDAFYIYVEDNGEFMTDEEIEALGKRLRYSTNQLEETTGLLNVHRRIQLRYGEAYGITVSRSELGGLQAIIKLSLS</sequence>
<evidence type="ECO:0000256" key="1">
    <source>
        <dbReference type="ARBA" id="ARBA00004651"/>
    </source>
</evidence>
<dbReference type="PANTHER" id="PTHR34220">
    <property type="entry name" value="SENSOR HISTIDINE KINASE YPDA"/>
    <property type="match status" value="1"/>
</dbReference>
<dbReference type="CDD" id="cd06225">
    <property type="entry name" value="HAMP"/>
    <property type="match status" value="1"/>
</dbReference>
<dbReference type="InterPro" id="IPR003660">
    <property type="entry name" value="HAMP_dom"/>
</dbReference>
<dbReference type="Gene3D" id="6.10.340.10">
    <property type="match status" value="1"/>
</dbReference>
<dbReference type="EMBL" id="CP032412">
    <property type="protein sequence ID" value="AYB44285.1"/>
    <property type="molecule type" value="Genomic_DNA"/>
</dbReference>
<evidence type="ECO:0000256" key="2">
    <source>
        <dbReference type="ARBA" id="ARBA00022475"/>
    </source>
</evidence>
<evidence type="ECO:0000313" key="10">
    <source>
        <dbReference type="Proteomes" id="UP000266552"/>
    </source>
</evidence>
<evidence type="ECO:0000256" key="4">
    <source>
        <dbReference type="ARBA" id="ARBA00022679"/>
    </source>
</evidence>
<reference evidence="9 10" key="1">
    <citation type="submission" date="2018-09" db="EMBL/GenBank/DDBJ databases">
        <title>Genome Sequence of Paenibacillus lautus Strain E7593-69, Azo Dye-Degrading Bacteria, Isolated from Commercial Tattoo Inks.</title>
        <authorList>
            <person name="Nho S.W."/>
            <person name="Kim S.-J."/>
            <person name="Kweon O."/>
            <person name="Cerniglia C.E."/>
        </authorList>
    </citation>
    <scope>NUCLEOTIDE SEQUENCE [LARGE SCALE GENOMIC DNA]</scope>
    <source>
        <strain evidence="9 10">E7593-69</strain>
    </source>
</reference>
<keyword evidence="2" id="KW-1003">Cell membrane</keyword>
<comment type="subcellular location">
    <subcellularLocation>
        <location evidence="1">Cell membrane</location>
        <topology evidence="1">Multi-pass membrane protein</topology>
    </subcellularLocation>
</comment>
<gene>
    <name evidence="9" type="ORF">D5F53_13735</name>
</gene>
<dbReference type="SUPFAM" id="SSF158472">
    <property type="entry name" value="HAMP domain-like"/>
    <property type="match status" value="1"/>
</dbReference>
<dbReference type="SUPFAM" id="SSF55874">
    <property type="entry name" value="ATPase domain of HSP90 chaperone/DNA topoisomerase II/histidine kinase"/>
    <property type="match status" value="1"/>
</dbReference>
<dbReference type="InterPro" id="IPR010559">
    <property type="entry name" value="Sig_transdc_His_kin_internal"/>
</dbReference>
<dbReference type="PANTHER" id="PTHR34220:SF7">
    <property type="entry name" value="SENSOR HISTIDINE KINASE YPDA"/>
    <property type="match status" value="1"/>
</dbReference>
<dbReference type="InterPro" id="IPR050640">
    <property type="entry name" value="Bact_2-comp_sensor_kinase"/>
</dbReference>
<keyword evidence="3" id="KW-0597">Phosphoprotein</keyword>